<evidence type="ECO:0000256" key="4">
    <source>
        <dbReference type="ARBA" id="ARBA00022448"/>
    </source>
</evidence>
<sequence>MDIIGGGSTTTEAVASWISCWQDVRSFAPFCDEIEKSKRAAVESRKRLASETKVHRRLWSSLIAASSESTHGEGRPPSPDNAEEDQESACPLRMQPPHSPNGPSETPAAGEHLKSATEQLLKGYQQEVDSLTKRAKAAESAFLSLLQRLLQQPDLMVILRDLEATSKLAASAPSASECESLKRQLQLQADAARELAEKNAKLEKEYFELECEIQRAKDQTITVHWRIAQRAESSFGAEKNLLCGIVTQEALERQAHALAAELQLLTEAQQREVPREGGKGNSVAAHTTNALVRSPVHESHDQGQTARSRLEEAHAKALAAASKKAEDLGMRLVKLEVELAQRARGAEVQDLHRERLSGSSGRLPVGSSASSGLAADPRDALLSSLRDENARLREELKAAQEAAEKASEARSARLDGVQALEPSLHALHPAAAEAAASGGAPPTAGSVGTGVLQLVVAQREAYKSKLAETEQERDSWRAAALSEQQSRAALAVENYSLSCALREGGASHPINAPEANLVALRGAPGPSGGPPPAVEILGAYSDGEGAESLSEETDGAAAPLPFVTSLGQRRRQHRSRRGPPSFVKGVMAVADCVATAAADTARSILGSRGGPCADTRASRTPDSTADGRNTPARGSGRLQQQQNWQHLSVGERVVVIWGRMLLSSRATRTFALIYFTLLHTLVFLVLFFAADSASSAGGGGPPNVHAYLNE</sequence>
<dbReference type="InterPro" id="IPR012955">
    <property type="entry name" value="CASP_C"/>
</dbReference>
<comment type="caution">
    <text evidence="15">The sequence shown here is derived from an EMBL/GenBank/DDBJ whole genome shotgun (WGS) entry which is preliminary data.</text>
</comment>
<evidence type="ECO:0000256" key="11">
    <source>
        <dbReference type="SAM" id="MobiDB-lite"/>
    </source>
</evidence>
<feature type="coiled-coil region" evidence="10">
    <location>
        <begin position="114"/>
        <end position="141"/>
    </location>
</feature>
<keyword evidence="7" id="KW-0333">Golgi apparatus</keyword>
<dbReference type="InterPro" id="IPR057476">
    <property type="entry name" value="Cux_N"/>
</dbReference>
<keyword evidence="5 12" id="KW-0812">Transmembrane</keyword>
<evidence type="ECO:0000256" key="3">
    <source>
        <dbReference type="ARBA" id="ARBA00018691"/>
    </source>
</evidence>
<feature type="domain" description="Cux N-terminal" evidence="14">
    <location>
        <begin position="111"/>
        <end position="161"/>
    </location>
</feature>
<evidence type="ECO:0000256" key="2">
    <source>
        <dbReference type="ARBA" id="ARBA00006415"/>
    </source>
</evidence>
<accession>A0A1D3D853</accession>
<dbReference type="VEuPathDB" id="ToxoDB:cyc_06970"/>
<proteinExistence type="inferred from homology"/>
<evidence type="ECO:0000256" key="6">
    <source>
        <dbReference type="ARBA" id="ARBA00022989"/>
    </source>
</evidence>
<evidence type="ECO:0000313" key="15">
    <source>
        <dbReference type="EMBL" id="OEH79598.1"/>
    </source>
</evidence>
<keyword evidence="4" id="KW-0813">Transport</keyword>
<evidence type="ECO:0000256" key="8">
    <source>
        <dbReference type="ARBA" id="ARBA00023054"/>
    </source>
</evidence>
<feature type="coiled-coil region" evidence="10">
    <location>
        <begin position="452"/>
        <end position="479"/>
    </location>
</feature>
<feature type="coiled-coil region" evidence="10">
    <location>
        <begin position="178"/>
        <end position="219"/>
    </location>
</feature>
<dbReference type="AlphaFoldDB" id="A0A1D3D853"/>
<name>A0A1D3D853_9EIME</name>
<dbReference type="EMBL" id="JROU02000337">
    <property type="protein sequence ID" value="OEH79598.1"/>
    <property type="molecule type" value="Genomic_DNA"/>
</dbReference>
<protein>
    <recommendedName>
        <fullName evidence="3">Protein CASP</fullName>
    </recommendedName>
</protein>
<feature type="region of interest" description="Disordered" evidence="11">
    <location>
        <begin position="291"/>
        <end position="311"/>
    </location>
</feature>
<keyword evidence="9 12" id="KW-0472">Membrane</keyword>
<feature type="region of interest" description="Disordered" evidence="11">
    <location>
        <begin position="604"/>
        <end position="642"/>
    </location>
</feature>
<evidence type="ECO:0000313" key="16">
    <source>
        <dbReference type="Proteomes" id="UP000095192"/>
    </source>
</evidence>
<keyword evidence="6 12" id="KW-1133">Transmembrane helix</keyword>
<dbReference type="VEuPathDB" id="ToxoDB:LOC34623019"/>
<dbReference type="GO" id="GO:0005634">
    <property type="term" value="C:nucleus"/>
    <property type="evidence" value="ECO:0007669"/>
    <property type="project" value="TreeGrafter"/>
</dbReference>
<feature type="region of interest" description="Disordered" evidence="11">
    <location>
        <begin position="344"/>
        <end position="375"/>
    </location>
</feature>
<feature type="coiled-coil region" evidence="10">
    <location>
        <begin position="382"/>
        <end position="412"/>
    </location>
</feature>
<feature type="compositionally biased region" description="Polar residues" evidence="11">
    <location>
        <begin position="618"/>
        <end position="627"/>
    </location>
</feature>
<comment type="similarity">
    <text evidence="2">Belongs to the CASP family.</text>
</comment>
<feature type="compositionally biased region" description="Basic and acidic residues" evidence="11">
    <location>
        <begin position="344"/>
        <end position="356"/>
    </location>
</feature>
<keyword evidence="8 10" id="KW-0175">Coiled coil</keyword>
<dbReference type="GO" id="GO:0000977">
    <property type="term" value="F:RNA polymerase II transcription regulatory region sequence-specific DNA binding"/>
    <property type="evidence" value="ECO:0007669"/>
    <property type="project" value="TreeGrafter"/>
</dbReference>
<dbReference type="GO" id="GO:0006891">
    <property type="term" value="P:intra-Golgi vesicle-mediated transport"/>
    <property type="evidence" value="ECO:0007669"/>
    <property type="project" value="InterPro"/>
</dbReference>
<evidence type="ECO:0000256" key="7">
    <source>
        <dbReference type="ARBA" id="ARBA00023034"/>
    </source>
</evidence>
<evidence type="ECO:0000259" key="13">
    <source>
        <dbReference type="Pfam" id="PF08172"/>
    </source>
</evidence>
<gene>
    <name evidence="15" type="ORF">cyc_06970</name>
</gene>
<evidence type="ECO:0000256" key="1">
    <source>
        <dbReference type="ARBA" id="ARBA00004409"/>
    </source>
</evidence>
<dbReference type="Pfam" id="PF25398">
    <property type="entry name" value="CUX1_N"/>
    <property type="match status" value="1"/>
</dbReference>
<keyword evidence="16" id="KW-1185">Reference proteome</keyword>
<dbReference type="Pfam" id="PF08172">
    <property type="entry name" value="CASP_C"/>
    <property type="match status" value="1"/>
</dbReference>
<feature type="region of interest" description="Disordered" evidence="11">
    <location>
        <begin position="65"/>
        <end position="111"/>
    </location>
</feature>
<dbReference type="InParanoid" id="A0A1D3D853"/>
<organism evidence="15 16">
    <name type="scientific">Cyclospora cayetanensis</name>
    <dbReference type="NCBI Taxonomy" id="88456"/>
    <lineage>
        <taxon>Eukaryota</taxon>
        <taxon>Sar</taxon>
        <taxon>Alveolata</taxon>
        <taxon>Apicomplexa</taxon>
        <taxon>Conoidasida</taxon>
        <taxon>Coccidia</taxon>
        <taxon>Eucoccidiorida</taxon>
        <taxon>Eimeriorina</taxon>
        <taxon>Eimeriidae</taxon>
        <taxon>Cyclospora</taxon>
    </lineage>
</organism>
<evidence type="ECO:0000256" key="10">
    <source>
        <dbReference type="SAM" id="Coils"/>
    </source>
</evidence>
<dbReference type="GO" id="GO:0000981">
    <property type="term" value="F:DNA-binding transcription factor activity, RNA polymerase II-specific"/>
    <property type="evidence" value="ECO:0007669"/>
    <property type="project" value="TreeGrafter"/>
</dbReference>
<feature type="transmembrane region" description="Helical" evidence="12">
    <location>
        <begin position="669"/>
        <end position="690"/>
    </location>
</feature>
<reference evidence="15 16" key="1">
    <citation type="journal article" date="2016" name="BMC Genomics">
        <title>Comparative genomics reveals Cyclospora cayetanensis possesses coccidia-like metabolism and invasion components but unique surface antigens.</title>
        <authorList>
            <person name="Liu S."/>
            <person name="Wang L."/>
            <person name="Zheng H."/>
            <person name="Xu Z."/>
            <person name="Roellig D.M."/>
            <person name="Li N."/>
            <person name="Frace M.A."/>
            <person name="Tang K."/>
            <person name="Arrowood M.J."/>
            <person name="Moss D.M."/>
            <person name="Zhang L."/>
            <person name="Feng Y."/>
            <person name="Xiao L."/>
        </authorList>
    </citation>
    <scope>NUCLEOTIDE SEQUENCE [LARGE SCALE GENOMIC DNA]</scope>
    <source>
        <strain evidence="15 16">CHN_HEN01</strain>
    </source>
</reference>
<dbReference type="PANTHER" id="PTHR14043:SF2">
    <property type="entry name" value="HOMEOBOX PROTEIN CUT"/>
    <property type="match status" value="1"/>
</dbReference>
<dbReference type="Proteomes" id="UP000095192">
    <property type="component" value="Unassembled WGS sequence"/>
</dbReference>
<comment type="subcellular location">
    <subcellularLocation>
        <location evidence="1">Golgi apparatus membrane</location>
        <topology evidence="1">Single-pass type IV membrane protein</topology>
    </subcellularLocation>
</comment>
<evidence type="ECO:0000256" key="12">
    <source>
        <dbReference type="SAM" id="Phobius"/>
    </source>
</evidence>
<feature type="domain" description="CASP C-terminal" evidence="13">
    <location>
        <begin position="640"/>
        <end position="688"/>
    </location>
</feature>
<dbReference type="GO" id="GO:0000139">
    <property type="term" value="C:Golgi membrane"/>
    <property type="evidence" value="ECO:0007669"/>
    <property type="project" value="UniProtKB-SubCell"/>
</dbReference>
<evidence type="ECO:0000256" key="9">
    <source>
        <dbReference type="ARBA" id="ARBA00023136"/>
    </source>
</evidence>
<evidence type="ECO:0000259" key="14">
    <source>
        <dbReference type="Pfam" id="PF25398"/>
    </source>
</evidence>
<dbReference type="PANTHER" id="PTHR14043">
    <property type="entry name" value="CCAAT DISPLACEMENT PROTEIN-RELATED"/>
    <property type="match status" value="1"/>
</dbReference>
<evidence type="ECO:0000256" key="5">
    <source>
        <dbReference type="ARBA" id="ARBA00022692"/>
    </source>
</evidence>